<dbReference type="SUPFAM" id="SSF51419">
    <property type="entry name" value="PLP-binding barrel"/>
    <property type="match status" value="1"/>
</dbReference>
<dbReference type="GO" id="GO:0030170">
    <property type="term" value="F:pyridoxal phosphate binding"/>
    <property type="evidence" value="ECO:0007669"/>
    <property type="project" value="UniProtKB-UniRule"/>
</dbReference>
<evidence type="ECO:0000259" key="5">
    <source>
        <dbReference type="Pfam" id="PF01168"/>
    </source>
</evidence>
<dbReference type="InterPro" id="IPR011078">
    <property type="entry name" value="PyrdxlP_homeostasis"/>
</dbReference>
<dbReference type="PANTHER" id="PTHR10146:SF14">
    <property type="entry name" value="PYRIDOXAL PHOSPHATE HOMEOSTASIS PROTEIN"/>
    <property type="match status" value="1"/>
</dbReference>
<dbReference type="Pfam" id="PF01168">
    <property type="entry name" value="Ala_racemase_N"/>
    <property type="match status" value="1"/>
</dbReference>
<keyword evidence="7" id="KW-1185">Reference proteome</keyword>
<reference evidence="6 7" key="1">
    <citation type="submission" date="2024-10" db="EMBL/GenBank/DDBJ databases">
        <authorList>
            <person name="Kim D."/>
        </authorList>
    </citation>
    <scope>NUCLEOTIDE SEQUENCE [LARGE SCALE GENOMIC DNA]</scope>
    <source>
        <strain evidence="6">Taebaek</strain>
    </source>
</reference>
<gene>
    <name evidence="6" type="ORF">niasHS_001693</name>
</gene>
<proteinExistence type="inferred from homology"/>
<comment type="function">
    <text evidence="2">Pyridoxal 5'-phosphate (PLP)-binding protein, which may be involved in intracellular homeostatic regulation of pyridoxal 5'-phosphate (PLP), the active form of vitamin B6.</text>
</comment>
<dbReference type="FunFam" id="3.20.20.10:FF:000018">
    <property type="entry name" value="Pyridoxal phosphate homeostasis protein"/>
    <property type="match status" value="1"/>
</dbReference>
<dbReference type="CDD" id="cd06822">
    <property type="entry name" value="PLPDE_III_YBL036c_euk"/>
    <property type="match status" value="1"/>
</dbReference>
<dbReference type="PANTHER" id="PTHR10146">
    <property type="entry name" value="PROLINE SYNTHETASE CO-TRANSCRIBED BACTERIAL HOMOLOG PROTEIN"/>
    <property type="match status" value="1"/>
</dbReference>
<dbReference type="AlphaFoldDB" id="A0ABD2KCK1"/>
<dbReference type="InterPro" id="IPR029066">
    <property type="entry name" value="PLP-binding_barrel"/>
</dbReference>
<dbReference type="HAMAP" id="MF_02087">
    <property type="entry name" value="PLP_homeostasis"/>
    <property type="match status" value="1"/>
</dbReference>
<dbReference type="EMBL" id="JBICCN010000031">
    <property type="protein sequence ID" value="KAL3100390.1"/>
    <property type="molecule type" value="Genomic_DNA"/>
</dbReference>
<evidence type="ECO:0000313" key="7">
    <source>
        <dbReference type="Proteomes" id="UP001620645"/>
    </source>
</evidence>
<evidence type="ECO:0000256" key="1">
    <source>
        <dbReference type="ARBA" id="ARBA00022898"/>
    </source>
</evidence>
<sequence>MASEFVLNNLRVVLDSVAELCVHSSAAVRLVTVSKTFPVDSVLLCYRHGGQRHFGENYVQELETKAQQMAAHGADQIRWHYIGRIQSNMINRICAVPNLWCVETVDSVKHANGLQRAMNAMGKTLKIFIQVNTSGELNKGGVHPDELLPLATHVMEQCHSLTLIGLMTIGSIGQSLGSGDENADFALLRKLRDALQTELRLSTELELSMGMSADYQLAIKYGSTNVRVGSTIFGVRNYAKKLDTEESK</sequence>
<evidence type="ECO:0000313" key="6">
    <source>
        <dbReference type="EMBL" id="KAL3100390.1"/>
    </source>
</evidence>
<comment type="caution">
    <text evidence="6">The sequence shown here is derived from an EMBL/GenBank/DDBJ whole genome shotgun (WGS) entry which is preliminary data.</text>
</comment>
<organism evidence="6 7">
    <name type="scientific">Heterodera schachtii</name>
    <name type="common">Sugarbeet cyst nematode worm</name>
    <name type="synonym">Tylenchus schachtii</name>
    <dbReference type="NCBI Taxonomy" id="97005"/>
    <lineage>
        <taxon>Eukaryota</taxon>
        <taxon>Metazoa</taxon>
        <taxon>Ecdysozoa</taxon>
        <taxon>Nematoda</taxon>
        <taxon>Chromadorea</taxon>
        <taxon>Rhabditida</taxon>
        <taxon>Tylenchina</taxon>
        <taxon>Tylenchomorpha</taxon>
        <taxon>Tylenchoidea</taxon>
        <taxon>Heteroderidae</taxon>
        <taxon>Heteroderinae</taxon>
        <taxon>Heterodera</taxon>
    </lineage>
</organism>
<dbReference type="NCBIfam" id="TIGR00044">
    <property type="entry name" value="YggS family pyridoxal phosphate-dependent enzyme"/>
    <property type="match status" value="1"/>
</dbReference>
<evidence type="ECO:0000256" key="2">
    <source>
        <dbReference type="HAMAP-Rule" id="MF_03225"/>
    </source>
</evidence>
<comment type="cofactor">
    <cofactor evidence="3">
        <name>pyridoxal 5'-phosphate</name>
        <dbReference type="ChEBI" id="CHEBI:597326"/>
    </cofactor>
</comment>
<dbReference type="Gene3D" id="3.20.20.10">
    <property type="entry name" value="Alanine racemase"/>
    <property type="match status" value="1"/>
</dbReference>
<dbReference type="InterPro" id="IPR001608">
    <property type="entry name" value="Ala_racemase_N"/>
</dbReference>
<accession>A0ABD2KCK1</accession>
<dbReference type="PIRSF" id="PIRSF004848">
    <property type="entry name" value="YBL036c_PLPDEIII"/>
    <property type="match status" value="1"/>
</dbReference>
<comment type="similarity">
    <text evidence="2 4">Belongs to the pyridoxal phosphate-binding protein YggS/PROSC family.</text>
</comment>
<evidence type="ECO:0000256" key="3">
    <source>
        <dbReference type="PIRSR" id="PIRSR004848-1"/>
    </source>
</evidence>
<feature type="modified residue" description="N6-(pyridoxal phosphate)lysine" evidence="2 3">
    <location>
        <position position="35"/>
    </location>
</feature>
<protein>
    <recommendedName>
        <fullName evidence="2">Pyridoxal phosphate homeostasis protein</fullName>
        <shortName evidence="2">PLP homeostasis protein</shortName>
    </recommendedName>
</protein>
<evidence type="ECO:0000256" key="4">
    <source>
        <dbReference type="RuleBase" id="RU004514"/>
    </source>
</evidence>
<feature type="domain" description="Alanine racemase N-terminal" evidence="5">
    <location>
        <begin position="27"/>
        <end position="236"/>
    </location>
</feature>
<keyword evidence="1 2" id="KW-0663">Pyridoxal phosphate</keyword>
<name>A0ABD2KCK1_HETSC</name>
<dbReference type="Proteomes" id="UP001620645">
    <property type="component" value="Unassembled WGS sequence"/>
</dbReference>